<comment type="caution">
    <text evidence="1">The sequence shown here is derived from an EMBL/GenBank/DDBJ whole genome shotgun (WGS) entry which is preliminary data.</text>
</comment>
<name>A3XG91_LEEBM</name>
<dbReference type="AlphaFoldDB" id="A3XG91"/>
<dbReference type="HOGENOM" id="CLU_1358988_0_0_10"/>
<proteinExistence type="predicted"/>
<sequence length="201" mass="23514">MDLKRIILILILLSKISTFSQEKYEYKIGKKWNGNREVYSIIKDGDTILKLDSSKYLNTLQNKFNHFAIFEIKGKGGWSAIDINENYLFQVYNRLQGEPFPDYLKENRIRIVGENNKIGFANSLGEIIIKPQFKRVTEFDNGFAIFQSECVKIKNDENKGEHPGVRYECEKIGYIDKNGNIIQIGDFDFNELRRRINWNGN</sequence>
<gene>
    <name evidence="1" type="ORF">MED217_14985</name>
</gene>
<organism evidence="1 2">
    <name type="scientific">Leeuwenhoekiella blandensis (strain CECT 7118 / CCUG 51940 / KCTC 22103 / MED217)</name>
    <name type="common">Flavobacterium sp. (strain MED217)</name>
    <dbReference type="NCBI Taxonomy" id="398720"/>
    <lineage>
        <taxon>Bacteria</taxon>
        <taxon>Pseudomonadati</taxon>
        <taxon>Bacteroidota</taxon>
        <taxon>Flavobacteriia</taxon>
        <taxon>Flavobacteriales</taxon>
        <taxon>Flavobacteriaceae</taxon>
        <taxon>Leeuwenhoekiella</taxon>
    </lineage>
</organism>
<evidence type="ECO:0000313" key="1">
    <source>
        <dbReference type="EMBL" id="EAQ50858.1"/>
    </source>
</evidence>
<dbReference type="EMBL" id="AANC01000001">
    <property type="protein sequence ID" value="EAQ50858.1"/>
    <property type="molecule type" value="Genomic_DNA"/>
</dbReference>
<dbReference type="Pfam" id="PF14903">
    <property type="entry name" value="WG_beta_rep"/>
    <property type="match status" value="1"/>
</dbReference>
<protein>
    <recommendedName>
        <fullName evidence="3">WG repeat-containing protein</fullName>
    </recommendedName>
</protein>
<reference evidence="1 2" key="1">
    <citation type="journal article" date="2007" name="Nature">
        <title>Light stimulates growth of proteorhodopsin-containing marine Flavobacteria.</title>
        <authorList>
            <person name="Gomez-Consarnau L."/>
            <person name="Gonzalez J.M."/>
            <person name="Coll-Llado M."/>
            <person name="Gourdon P."/>
            <person name="Pascher T."/>
            <person name="Neutze R."/>
            <person name="Pedros-Alio C."/>
            <person name="Pinhassi J."/>
        </authorList>
    </citation>
    <scope>NUCLEOTIDE SEQUENCE [LARGE SCALE GENOMIC DNA]</scope>
    <source>
        <strain evidence="1 2">MED217</strain>
    </source>
</reference>
<keyword evidence="2" id="KW-1185">Reference proteome</keyword>
<dbReference type="OrthoDB" id="5464673at2"/>
<dbReference type="RefSeq" id="WP_009781350.1">
    <property type="nucleotide sequence ID" value="NZ_CH672395.1"/>
</dbReference>
<accession>A3XG91</accession>
<evidence type="ECO:0000313" key="2">
    <source>
        <dbReference type="Proteomes" id="UP000001601"/>
    </source>
</evidence>
<dbReference type="Proteomes" id="UP000001601">
    <property type="component" value="Unassembled WGS sequence"/>
</dbReference>
<dbReference type="eggNOG" id="ENOG5030J03">
    <property type="taxonomic scope" value="Bacteria"/>
</dbReference>
<dbReference type="InterPro" id="IPR032774">
    <property type="entry name" value="WG_beta_rep"/>
</dbReference>
<evidence type="ECO:0008006" key="3">
    <source>
        <dbReference type="Google" id="ProtNLM"/>
    </source>
</evidence>